<reference evidence="3" key="1">
    <citation type="submission" date="2011-11" db="EMBL/GenBank/DDBJ databases">
        <title>The Genome Sequence of Fusarium oxysporum Cotton.</title>
        <authorList>
            <consortium name="The Broad Institute Genome Sequencing Platform"/>
            <person name="Ma L.-J."/>
            <person name="Gale L.R."/>
            <person name="Schwartz D.C."/>
            <person name="Zhou S."/>
            <person name="Corby-Kistler H."/>
            <person name="Young S.K."/>
            <person name="Zeng Q."/>
            <person name="Gargeya S."/>
            <person name="Fitzgerald M."/>
            <person name="Haas B."/>
            <person name="Abouelleil A."/>
            <person name="Alvarado L."/>
            <person name="Arachchi H.M."/>
            <person name="Berlin A."/>
            <person name="Brown A."/>
            <person name="Chapman S.B."/>
            <person name="Chen Z."/>
            <person name="Dunbar C."/>
            <person name="Freedman E."/>
            <person name="Gearin G."/>
            <person name="Goldberg J."/>
            <person name="Griggs A."/>
            <person name="Gujja S."/>
            <person name="Heiman D."/>
            <person name="Howarth C."/>
            <person name="Larson L."/>
            <person name="Lui A."/>
            <person name="MacDonald P.J.P."/>
            <person name="Montmayeur A."/>
            <person name="Murphy C."/>
            <person name="Neiman D."/>
            <person name="Pearson M."/>
            <person name="Priest M."/>
            <person name="Roberts A."/>
            <person name="Saif S."/>
            <person name="Shea T."/>
            <person name="Shenoy N."/>
            <person name="Sisk P."/>
            <person name="Stolte C."/>
            <person name="Sykes S."/>
            <person name="Wortman J."/>
            <person name="Nusbaum C."/>
            <person name="Birren B."/>
        </authorList>
    </citation>
    <scope>NUCLEOTIDE SEQUENCE [LARGE SCALE GENOMIC DNA]</scope>
    <source>
        <strain evidence="3">25433</strain>
    </source>
</reference>
<organism evidence="3">
    <name type="scientific">Fusarium oxysporum f. sp. vasinfectum 25433</name>
    <dbReference type="NCBI Taxonomy" id="1089449"/>
    <lineage>
        <taxon>Eukaryota</taxon>
        <taxon>Fungi</taxon>
        <taxon>Dikarya</taxon>
        <taxon>Ascomycota</taxon>
        <taxon>Pezizomycotina</taxon>
        <taxon>Sordariomycetes</taxon>
        <taxon>Hypocreomycetidae</taxon>
        <taxon>Hypocreales</taxon>
        <taxon>Nectriaceae</taxon>
        <taxon>Fusarium</taxon>
        <taxon>Fusarium oxysporum species complex</taxon>
    </lineage>
</organism>
<dbReference type="CDD" id="cd00067">
    <property type="entry name" value="GAL4"/>
    <property type="match status" value="1"/>
</dbReference>
<dbReference type="AlphaFoldDB" id="X0KWK1"/>
<dbReference type="HOGENOM" id="CLU_563858_0_0_1"/>
<evidence type="ECO:0000259" key="2">
    <source>
        <dbReference type="PROSITE" id="PS50048"/>
    </source>
</evidence>
<dbReference type="PROSITE" id="PS50048">
    <property type="entry name" value="ZN2_CY6_FUNGAL_2"/>
    <property type="match status" value="1"/>
</dbReference>
<proteinExistence type="predicted"/>
<keyword evidence="1" id="KW-0539">Nucleus</keyword>
<protein>
    <recommendedName>
        <fullName evidence="2">Zn(2)-C6 fungal-type domain-containing protein</fullName>
    </recommendedName>
</protein>
<dbReference type="GO" id="GO:0008270">
    <property type="term" value="F:zinc ion binding"/>
    <property type="evidence" value="ECO:0007669"/>
    <property type="project" value="InterPro"/>
</dbReference>
<dbReference type="OrthoDB" id="5059721at2759"/>
<gene>
    <name evidence="3" type="ORF">FOTG_13923</name>
</gene>
<accession>X0KWK1</accession>
<dbReference type="EMBL" id="JH657979">
    <property type="protein sequence ID" value="EXM17953.1"/>
    <property type="molecule type" value="Genomic_DNA"/>
</dbReference>
<feature type="domain" description="Zn(2)-C6 fungal-type" evidence="2">
    <location>
        <begin position="23"/>
        <end position="50"/>
    </location>
</feature>
<sequence length="452" mass="51711">MRPWRHPRFKTAGPLDKRRTVHRCEQCRISRTKCDGERPCCACRARVTRCQDQTPQKATQLDIILPIAMASPDENRLQLCLRRAYEFVGTCPSPITDLFSTDVFLQLSQQDESIRAALVLIGDVYVTNSQQPAQTQQVDVLMETEQSELYATIQTRTKRPDARTDPSLFLLAVLFCILQLMSNRSSNICLQILDQVTFYIVHPRGPDAFSTQFDKSTLLLFRFLQGAGKLMRDECTTFADAEWCKAYKKVEAGGVPINEEQDTWFFECICIFVARLAHINVQSRIWLDQEKRFTRVPEFLHDTMDCTCSGCTEASTYAKHLATGQGVMRQAAELLASIDRFDDLLSGSKLAHDSSYDMFHAHSLCLRIGTLRLFSYFLWQKAPFSEEALRESDIHAYAHAALKQVKNRLQYCGLEAVIYIQHLVVIGIEVRDLERADILLPRCYRRLEAEGL</sequence>
<dbReference type="GO" id="GO:0000981">
    <property type="term" value="F:DNA-binding transcription factor activity, RNA polymerase II-specific"/>
    <property type="evidence" value="ECO:0007669"/>
    <property type="project" value="InterPro"/>
</dbReference>
<evidence type="ECO:0000313" key="3">
    <source>
        <dbReference type="EMBL" id="EXM17953.1"/>
    </source>
</evidence>
<dbReference type="Proteomes" id="UP000030701">
    <property type="component" value="Unassembled WGS sequence"/>
</dbReference>
<dbReference type="InterPro" id="IPR001138">
    <property type="entry name" value="Zn2Cys6_DnaBD"/>
</dbReference>
<reference evidence="3" key="2">
    <citation type="submission" date="2012-05" db="EMBL/GenBank/DDBJ databases">
        <title>The Genome Annotation of Fusarium oxysporum Cotton.</title>
        <authorList>
            <consortium name="The Broad Institute Genomics Platform"/>
            <person name="Ma L.-J."/>
            <person name="Corby-Kistler H."/>
            <person name="Broz K."/>
            <person name="Gale L.R."/>
            <person name="Jonkers W."/>
            <person name="O'Donnell K."/>
            <person name="Ploetz R."/>
            <person name="Steinberg C."/>
            <person name="Schwartz D.C."/>
            <person name="VanEtten H."/>
            <person name="Zhou S."/>
            <person name="Young S.K."/>
            <person name="Zeng Q."/>
            <person name="Gargeya S."/>
            <person name="Fitzgerald M."/>
            <person name="Abouelleil A."/>
            <person name="Alvarado L."/>
            <person name="Chapman S.B."/>
            <person name="Gainer-Dewar J."/>
            <person name="Goldberg J."/>
            <person name="Griggs A."/>
            <person name="Gujja S."/>
            <person name="Hansen M."/>
            <person name="Howarth C."/>
            <person name="Imamovic A."/>
            <person name="Ireland A."/>
            <person name="Larimer J."/>
            <person name="McCowan C."/>
            <person name="Murphy C."/>
            <person name="Pearson M."/>
            <person name="Poon T.W."/>
            <person name="Priest M."/>
            <person name="Roberts A."/>
            <person name="Saif S."/>
            <person name="Shea T."/>
            <person name="Sykes S."/>
            <person name="Wortman J."/>
            <person name="Nusbaum C."/>
            <person name="Birren B."/>
        </authorList>
    </citation>
    <scope>NUCLEOTIDE SEQUENCE</scope>
    <source>
        <strain evidence="3">25433</strain>
    </source>
</reference>
<name>X0KWK1_FUSOX</name>
<evidence type="ECO:0000256" key="1">
    <source>
        <dbReference type="ARBA" id="ARBA00023242"/>
    </source>
</evidence>